<evidence type="ECO:0000313" key="2">
    <source>
        <dbReference type="Proteomes" id="UP000430368"/>
    </source>
</evidence>
<dbReference type="RefSeq" id="WP_160029951.1">
    <property type="nucleotide sequence ID" value="NZ_CP041764.1"/>
</dbReference>
<dbReference type="EMBL" id="CP041764">
    <property type="protein sequence ID" value="QHA87983.1"/>
    <property type="molecule type" value="Genomic_DNA"/>
</dbReference>
<reference evidence="1 2" key="1">
    <citation type="submission" date="2019-07" db="EMBL/GenBank/DDBJ databases">
        <title>Serratia dokdonensis sp. nov., an elicitor of systemic resistance in Nicotiana Tabacum.</title>
        <authorList>
            <person name="Son J.-S."/>
            <person name="Hwang Y.-J."/>
            <person name="Lee S.-Y."/>
            <person name="Ghim S.-Y."/>
        </authorList>
    </citation>
    <scope>NUCLEOTIDE SEQUENCE [LARGE SCALE GENOMIC DNA]</scope>
    <source>
        <strain evidence="1 2">KUDC3025</strain>
    </source>
</reference>
<organism evidence="1 2">
    <name type="scientific">Serratia rhizosphaerae</name>
    <dbReference type="NCBI Taxonomy" id="2597702"/>
    <lineage>
        <taxon>Bacteria</taxon>
        <taxon>Pseudomonadati</taxon>
        <taxon>Pseudomonadota</taxon>
        <taxon>Gammaproteobacteria</taxon>
        <taxon>Enterobacterales</taxon>
        <taxon>Yersiniaceae</taxon>
        <taxon>Serratia</taxon>
    </lineage>
</organism>
<evidence type="ECO:0000313" key="1">
    <source>
        <dbReference type="EMBL" id="QHA87983.1"/>
    </source>
</evidence>
<keyword evidence="2" id="KW-1185">Reference proteome</keyword>
<dbReference type="Proteomes" id="UP000430368">
    <property type="component" value="Chromosome"/>
</dbReference>
<gene>
    <name evidence="1" type="ORF">FO014_13995</name>
</gene>
<proteinExistence type="predicted"/>
<name>A0ABX6GP17_9GAMM</name>
<protein>
    <submittedName>
        <fullName evidence="1">Uncharacterized protein</fullName>
    </submittedName>
</protein>
<accession>A0ABX6GP17</accession>
<sequence>MFSETKSISLSDLKHAANTKDGYEIMLSGQGTGFFVPFQVLEAAVAIDSERFLLFLTDDTPYEEVLNISLMHMNKGILETISLGGAYLTGTFSELHVLPEAVEFSFIGDTTWKVEVTEQPFLRFPFVGDPRGVSRSMGLTHHLRISADPVPARADGRR</sequence>